<dbReference type="PANTHER" id="PTHR31719:SF43">
    <property type="entry name" value="NAC TRANSCRIPTION FACTOR 56"/>
    <property type="match status" value="1"/>
</dbReference>
<sequence length="414" mass="45777">MREKGKAKVAAEEQSFFLDDDDYFDDTYDENSNVLVGSRFQPTDQELLGFFLRRKTTKNLPSSHDFIPILELYVSGAEPWFVHSASGMAVSSSSSSSVSAQNRFFLPRSTTDWFFCFSYITPRGPGSSRTAGSGSWVSNGREERGSNCQVMGYKGTFSFKVPDGGKRGPSTNWVMHEYRLPNDKHSKKRGSKSSGGPDSSAQKELVLCRIRRTKASTREEEQMEKDGSFATGQKRRRKMIPDGLEDVELGAPTVPLPPSAGPSTASSDSLQVLFDWEGFERFVTAGDGGVPVEVGCQDEPKRDKAMPLVCDSLPLLQHCDPSSATNIPPPQCAIDWQATDLDLVVQQDEDGQWLLGLDSTEDHVDCHQKNRRDRAFCLQDMNFSSGSSLDTQMVPPQCNDLAGFWGETAEESVN</sequence>
<organism evidence="7 8">
    <name type="scientific">Colocasia esculenta</name>
    <name type="common">Wild taro</name>
    <name type="synonym">Arum esculentum</name>
    <dbReference type="NCBI Taxonomy" id="4460"/>
    <lineage>
        <taxon>Eukaryota</taxon>
        <taxon>Viridiplantae</taxon>
        <taxon>Streptophyta</taxon>
        <taxon>Embryophyta</taxon>
        <taxon>Tracheophyta</taxon>
        <taxon>Spermatophyta</taxon>
        <taxon>Magnoliopsida</taxon>
        <taxon>Liliopsida</taxon>
        <taxon>Araceae</taxon>
        <taxon>Aroideae</taxon>
        <taxon>Colocasieae</taxon>
        <taxon>Colocasia</taxon>
    </lineage>
</organism>
<evidence type="ECO:0000256" key="2">
    <source>
        <dbReference type="ARBA" id="ARBA00023125"/>
    </source>
</evidence>
<dbReference type="SUPFAM" id="SSF101941">
    <property type="entry name" value="NAC domain"/>
    <property type="match status" value="1"/>
</dbReference>
<evidence type="ECO:0000256" key="3">
    <source>
        <dbReference type="ARBA" id="ARBA00023163"/>
    </source>
</evidence>
<dbReference type="PROSITE" id="PS51005">
    <property type="entry name" value="NAC"/>
    <property type="match status" value="1"/>
</dbReference>
<evidence type="ECO:0000313" key="8">
    <source>
        <dbReference type="Proteomes" id="UP000652761"/>
    </source>
</evidence>
<evidence type="ECO:0000256" key="4">
    <source>
        <dbReference type="ARBA" id="ARBA00023242"/>
    </source>
</evidence>
<dbReference type="AlphaFoldDB" id="A0A843USE1"/>
<feature type="region of interest" description="Disordered" evidence="5">
    <location>
        <begin position="179"/>
        <end position="267"/>
    </location>
</feature>
<evidence type="ECO:0000256" key="1">
    <source>
        <dbReference type="ARBA" id="ARBA00023015"/>
    </source>
</evidence>
<proteinExistence type="predicted"/>
<keyword evidence="1" id="KW-0805">Transcription regulation</keyword>
<dbReference type="PANTHER" id="PTHR31719">
    <property type="entry name" value="NAC TRANSCRIPTION FACTOR 56"/>
    <property type="match status" value="1"/>
</dbReference>
<keyword evidence="4" id="KW-0539">Nucleus</keyword>
<feature type="compositionally biased region" description="Basic and acidic residues" evidence="5">
    <location>
        <begin position="216"/>
        <end position="227"/>
    </location>
</feature>
<gene>
    <name evidence="7" type="ORF">Taro_018831</name>
</gene>
<protein>
    <recommendedName>
        <fullName evidence="6">NAC domain-containing protein</fullName>
    </recommendedName>
</protein>
<dbReference type="InterPro" id="IPR036093">
    <property type="entry name" value="NAC_dom_sf"/>
</dbReference>
<dbReference type="GO" id="GO:0003677">
    <property type="term" value="F:DNA binding"/>
    <property type="evidence" value="ECO:0007669"/>
    <property type="project" value="UniProtKB-KW"/>
</dbReference>
<evidence type="ECO:0000259" key="6">
    <source>
        <dbReference type="PROSITE" id="PS51005"/>
    </source>
</evidence>
<feature type="domain" description="NAC" evidence="6">
    <location>
        <begin position="34"/>
        <end position="213"/>
    </location>
</feature>
<evidence type="ECO:0000256" key="5">
    <source>
        <dbReference type="SAM" id="MobiDB-lite"/>
    </source>
</evidence>
<dbReference type="GO" id="GO:0006355">
    <property type="term" value="P:regulation of DNA-templated transcription"/>
    <property type="evidence" value="ECO:0007669"/>
    <property type="project" value="InterPro"/>
</dbReference>
<dbReference type="Pfam" id="PF02365">
    <property type="entry name" value="NAM"/>
    <property type="match status" value="1"/>
</dbReference>
<comment type="caution">
    <text evidence="7">The sequence shown here is derived from an EMBL/GenBank/DDBJ whole genome shotgun (WGS) entry which is preliminary data.</text>
</comment>
<dbReference type="EMBL" id="NMUH01000890">
    <property type="protein sequence ID" value="MQL86301.1"/>
    <property type="molecule type" value="Genomic_DNA"/>
</dbReference>
<keyword evidence="8" id="KW-1185">Reference proteome</keyword>
<name>A0A843USE1_COLES</name>
<accession>A0A843USE1</accession>
<keyword evidence="3" id="KW-0804">Transcription</keyword>
<reference evidence="7" key="1">
    <citation type="submission" date="2017-07" db="EMBL/GenBank/DDBJ databases">
        <title>Taro Niue Genome Assembly and Annotation.</title>
        <authorList>
            <person name="Atibalentja N."/>
            <person name="Keating K."/>
            <person name="Fields C.J."/>
        </authorList>
    </citation>
    <scope>NUCLEOTIDE SEQUENCE</scope>
    <source>
        <strain evidence="7">Niue_2</strain>
        <tissue evidence="7">Leaf</tissue>
    </source>
</reference>
<evidence type="ECO:0000313" key="7">
    <source>
        <dbReference type="EMBL" id="MQL86301.1"/>
    </source>
</evidence>
<dbReference type="Proteomes" id="UP000652761">
    <property type="component" value="Unassembled WGS sequence"/>
</dbReference>
<dbReference type="Gene3D" id="2.170.150.80">
    <property type="entry name" value="NAC domain"/>
    <property type="match status" value="1"/>
</dbReference>
<dbReference type="InterPro" id="IPR003441">
    <property type="entry name" value="NAC-dom"/>
</dbReference>
<keyword evidence="2" id="KW-0238">DNA-binding</keyword>